<dbReference type="SUPFAM" id="SSF54534">
    <property type="entry name" value="FKBP-like"/>
    <property type="match status" value="1"/>
</dbReference>
<evidence type="ECO:0000256" key="6">
    <source>
        <dbReference type="PROSITE-ProRule" id="PRU00277"/>
    </source>
</evidence>
<dbReference type="GO" id="GO:0003755">
    <property type="term" value="F:peptidyl-prolyl cis-trans isomerase activity"/>
    <property type="evidence" value="ECO:0007669"/>
    <property type="project" value="UniProtKB-KW"/>
</dbReference>
<comment type="catalytic activity">
    <reaction evidence="1 6">
        <text>[protein]-peptidylproline (omega=180) = [protein]-peptidylproline (omega=0)</text>
        <dbReference type="Rhea" id="RHEA:16237"/>
        <dbReference type="Rhea" id="RHEA-COMP:10747"/>
        <dbReference type="Rhea" id="RHEA-COMP:10748"/>
        <dbReference type="ChEBI" id="CHEBI:83833"/>
        <dbReference type="ChEBI" id="CHEBI:83834"/>
        <dbReference type="EC" id="5.2.1.8"/>
    </reaction>
</comment>
<dbReference type="GO" id="GO:0006457">
    <property type="term" value="P:protein folding"/>
    <property type="evidence" value="ECO:0007669"/>
    <property type="project" value="InterPro"/>
</dbReference>
<dbReference type="Proteomes" id="UP000005631">
    <property type="component" value="Chromosome"/>
</dbReference>
<dbReference type="STRING" id="926562.Oweho_1256"/>
<dbReference type="InterPro" id="IPR046357">
    <property type="entry name" value="PPIase_dom_sf"/>
</dbReference>
<proteinExistence type="inferred from homology"/>
<dbReference type="Pfam" id="PF00160">
    <property type="entry name" value="Pro_isomerase"/>
    <property type="match status" value="1"/>
</dbReference>
<dbReference type="PANTHER" id="PTHR45625">
    <property type="entry name" value="PEPTIDYL-PROLYL CIS-TRANS ISOMERASE-RELATED"/>
    <property type="match status" value="1"/>
</dbReference>
<dbReference type="Gene3D" id="3.10.50.40">
    <property type="match status" value="1"/>
</dbReference>
<evidence type="ECO:0000256" key="3">
    <source>
        <dbReference type="ARBA" id="ARBA00013194"/>
    </source>
</evidence>
<evidence type="ECO:0000256" key="4">
    <source>
        <dbReference type="ARBA" id="ARBA00023110"/>
    </source>
</evidence>
<evidence type="ECO:0000256" key="8">
    <source>
        <dbReference type="SAM" id="SignalP"/>
    </source>
</evidence>
<feature type="signal peptide" evidence="8">
    <location>
        <begin position="1"/>
        <end position="22"/>
    </location>
</feature>
<sequence length="364" mass="39651">MRNLLMTALLFAGIMSSCNSQNSVMVNGEKVELEDGMYAKMNTSQGDILLKLYYDKTPMTVANFVGLAEGTIENNTKEAGQPFYDGLKFHRVIKDFMIQGGDPQGTGAGGPGYNFPDEFDESLKHEGPGVLSMANSGPGTNGSQFFITHKATPWLDGKHSIFGKVEMGQDVVDAIKQDDILNNVTIIRKGKAAEKFDAPKVFESAQEDAKKAAAKKAEEQAKKDAEGMKELEKLKAEAQSTESGLYYIVTEEGDGAKPTEGQTVQMHYAGYLVNGTLFDTSIKELAQKEGVYNAQREPYAPFDVQYGPQARVIEGWKEGMSLMNVGDKYKLIIPPNLGYGARGAGGVIPPNAWLIFDVEMVGIK</sequence>
<dbReference type="eggNOG" id="COG0652">
    <property type="taxonomic scope" value="Bacteria"/>
</dbReference>
<dbReference type="CDD" id="cd00317">
    <property type="entry name" value="cyclophilin"/>
    <property type="match status" value="1"/>
</dbReference>
<dbReference type="KEGG" id="oho:Oweho_1256"/>
<dbReference type="InterPro" id="IPR020892">
    <property type="entry name" value="Cyclophilin-type_PPIase_CS"/>
</dbReference>
<dbReference type="InterPro" id="IPR001179">
    <property type="entry name" value="PPIase_FKBP_dom"/>
</dbReference>
<evidence type="ECO:0000259" key="9">
    <source>
        <dbReference type="PROSITE" id="PS50059"/>
    </source>
</evidence>
<dbReference type="PROSITE" id="PS50059">
    <property type="entry name" value="FKBP_PPIASE"/>
    <property type="match status" value="1"/>
</dbReference>
<dbReference type="PROSITE" id="PS00170">
    <property type="entry name" value="CSA_PPIASE_1"/>
    <property type="match status" value="1"/>
</dbReference>
<dbReference type="AlphaFoldDB" id="G8R666"/>
<dbReference type="PATRIC" id="fig|926562.3.peg.1266"/>
<dbReference type="HOGENOM" id="CLU_012062_5_0_10"/>
<accession>G8R666</accession>
<keyword evidence="4 6" id="KW-0697">Rotamase</keyword>
<dbReference type="InterPro" id="IPR029000">
    <property type="entry name" value="Cyclophilin-like_dom_sf"/>
</dbReference>
<dbReference type="PROSITE" id="PS51257">
    <property type="entry name" value="PROKAR_LIPOPROTEIN"/>
    <property type="match status" value="1"/>
</dbReference>
<keyword evidence="12" id="KW-1185">Reference proteome</keyword>
<comment type="similarity">
    <text evidence="2">Belongs to the cyclophilin-type PPIase family.</text>
</comment>
<keyword evidence="5 6" id="KW-0413">Isomerase</keyword>
<dbReference type="InterPro" id="IPR002130">
    <property type="entry name" value="Cyclophilin-type_PPIase_dom"/>
</dbReference>
<feature type="domain" description="PPIase cyclophilin-type" evidence="10">
    <location>
        <begin position="46"/>
        <end position="199"/>
    </location>
</feature>
<feature type="chain" id="PRO_5003515495" description="peptidylprolyl isomerase" evidence="8">
    <location>
        <begin position="23"/>
        <end position="364"/>
    </location>
</feature>
<evidence type="ECO:0000313" key="11">
    <source>
        <dbReference type="EMBL" id="AEV32256.1"/>
    </source>
</evidence>
<evidence type="ECO:0000256" key="7">
    <source>
        <dbReference type="SAM" id="Coils"/>
    </source>
</evidence>
<dbReference type="eggNOG" id="COG0545">
    <property type="taxonomic scope" value="Bacteria"/>
</dbReference>
<feature type="coiled-coil region" evidence="7">
    <location>
        <begin position="202"/>
        <end position="234"/>
    </location>
</feature>
<dbReference type="PANTHER" id="PTHR45625:SF4">
    <property type="entry name" value="PEPTIDYLPROLYL ISOMERASE DOMAIN AND WD REPEAT-CONTAINING PROTEIN 1"/>
    <property type="match status" value="1"/>
</dbReference>
<evidence type="ECO:0000256" key="2">
    <source>
        <dbReference type="ARBA" id="ARBA00007365"/>
    </source>
</evidence>
<dbReference type="RefSeq" id="WP_014201616.1">
    <property type="nucleotide sequence ID" value="NC_016599.1"/>
</dbReference>
<dbReference type="SUPFAM" id="SSF50891">
    <property type="entry name" value="Cyclophilin-like"/>
    <property type="match status" value="1"/>
</dbReference>
<organism evidence="11 12">
    <name type="scientific">Owenweeksia hongkongensis (strain DSM 17368 / CIP 108786 / JCM 12287 / NRRL B-23963 / UST20020801)</name>
    <dbReference type="NCBI Taxonomy" id="926562"/>
    <lineage>
        <taxon>Bacteria</taxon>
        <taxon>Pseudomonadati</taxon>
        <taxon>Bacteroidota</taxon>
        <taxon>Flavobacteriia</taxon>
        <taxon>Flavobacteriales</taxon>
        <taxon>Owenweeksiaceae</taxon>
        <taxon>Owenweeksia</taxon>
    </lineage>
</organism>
<evidence type="ECO:0000256" key="1">
    <source>
        <dbReference type="ARBA" id="ARBA00000971"/>
    </source>
</evidence>
<dbReference type="EC" id="5.2.1.8" evidence="3 6"/>
<evidence type="ECO:0000259" key="10">
    <source>
        <dbReference type="PROSITE" id="PS50072"/>
    </source>
</evidence>
<keyword evidence="7" id="KW-0175">Coiled coil</keyword>
<dbReference type="PROSITE" id="PS50072">
    <property type="entry name" value="CSA_PPIASE_2"/>
    <property type="match status" value="1"/>
</dbReference>
<name>G8R666_OWEHD</name>
<dbReference type="PRINTS" id="PR00153">
    <property type="entry name" value="CSAPPISMRASE"/>
</dbReference>
<evidence type="ECO:0000313" key="12">
    <source>
        <dbReference type="Proteomes" id="UP000005631"/>
    </source>
</evidence>
<reference evidence="11 12" key="1">
    <citation type="journal article" date="2012" name="Stand. Genomic Sci.">
        <title>Genome sequence of the orange-pigmented seawater bacterium Owenweeksia hongkongensis type strain (UST20020801(T)).</title>
        <authorList>
            <person name="Riedel T."/>
            <person name="Held B."/>
            <person name="Nolan M."/>
            <person name="Lucas S."/>
            <person name="Lapidus A."/>
            <person name="Tice H."/>
            <person name="Del Rio T.G."/>
            <person name="Cheng J.F."/>
            <person name="Han C."/>
            <person name="Tapia R."/>
            <person name="Goodwin L.A."/>
            <person name="Pitluck S."/>
            <person name="Liolios K."/>
            <person name="Mavromatis K."/>
            <person name="Pagani I."/>
            <person name="Ivanova N."/>
            <person name="Mikhailova N."/>
            <person name="Pati A."/>
            <person name="Chen A."/>
            <person name="Palaniappan K."/>
            <person name="Rohde M."/>
            <person name="Tindall B.J."/>
            <person name="Detter J.C."/>
            <person name="Goker M."/>
            <person name="Woyke T."/>
            <person name="Bristow J."/>
            <person name="Eisen J.A."/>
            <person name="Markowitz V."/>
            <person name="Hugenholtz P."/>
            <person name="Klenk H.P."/>
            <person name="Kyrpides N.C."/>
        </authorList>
    </citation>
    <scope>NUCLEOTIDE SEQUENCE</scope>
    <source>
        <strain evidence="12">DSM 17368 / JCM 12287 / NRRL B-23963</strain>
    </source>
</reference>
<protein>
    <recommendedName>
        <fullName evidence="3 6">peptidylprolyl isomerase</fullName>
        <ecNumber evidence="3 6">5.2.1.8</ecNumber>
    </recommendedName>
</protein>
<gene>
    <name evidence="11" type="ordered locus">Oweho_1256</name>
</gene>
<dbReference type="EMBL" id="CP003156">
    <property type="protein sequence ID" value="AEV32256.1"/>
    <property type="molecule type" value="Genomic_DNA"/>
</dbReference>
<keyword evidence="8" id="KW-0732">Signal</keyword>
<dbReference type="Pfam" id="PF00254">
    <property type="entry name" value="FKBP_C"/>
    <property type="match status" value="1"/>
</dbReference>
<feature type="domain" description="PPIase FKBP-type" evidence="9">
    <location>
        <begin position="261"/>
        <end position="364"/>
    </location>
</feature>
<evidence type="ECO:0000256" key="5">
    <source>
        <dbReference type="ARBA" id="ARBA00023235"/>
    </source>
</evidence>
<dbReference type="InterPro" id="IPR044666">
    <property type="entry name" value="Cyclophilin_A-like"/>
</dbReference>
<dbReference type="Gene3D" id="2.40.100.10">
    <property type="entry name" value="Cyclophilin-like"/>
    <property type="match status" value="1"/>
</dbReference>